<feature type="binding site" evidence="8">
    <location>
        <position position="60"/>
    </location>
    <ligand>
        <name>Zn(2+)</name>
        <dbReference type="ChEBI" id="CHEBI:29105"/>
        <label>1</label>
        <note>catalytic</note>
    </ligand>
</feature>
<dbReference type="HAMAP" id="MF_01818">
    <property type="entry name" value="RNase_Z_BN"/>
    <property type="match status" value="1"/>
</dbReference>
<proteinExistence type="inferred from homology"/>
<evidence type="ECO:0000256" key="5">
    <source>
        <dbReference type="ARBA" id="ARBA00022759"/>
    </source>
</evidence>
<feature type="binding site" evidence="8">
    <location>
        <position position="65"/>
    </location>
    <ligand>
        <name>Zn(2+)</name>
        <dbReference type="ChEBI" id="CHEBI:29105"/>
        <label>2</label>
        <note>catalytic</note>
    </ligand>
</feature>
<dbReference type="SUPFAM" id="SSF56281">
    <property type="entry name" value="Metallo-hydrolase/oxidoreductase"/>
    <property type="match status" value="1"/>
</dbReference>
<evidence type="ECO:0000256" key="4">
    <source>
        <dbReference type="ARBA" id="ARBA00022723"/>
    </source>
</evidence>
<reference evidence="9 10" key="1">
    <citation type="submission" date="2023-12" db="EMBL/GenBank/DDBJ databases">
        <title>Genomic sequences of Capnocytophaga and Parvimonas strains.</title>
        <authorList>
            <person name="Watt R.M."/>
            <person name="Wang M."/>
            <person name="Yang T."/>
            <person name="Tong W.M."/>
        </authorList>
    </citation>
    <scope>NUCLEOTIDE SEQUENCE [LARGE SCALE GENOMIC DNA]</scope>
    <source>
        <strain evidence="9 10">CCUG 13156</strain>
    </source>
</reference>
<feature type="binding site" evidence="8">
    <location>
        <position position="140"/>
    </location>
    <ligand>
        <name>Zn(2+)</name>
        <dbReference type="ChEBI" id="CHEBI:29105"/>
        <label>1</label>
        <note>catalytic</note>
    </ligand>
</feature>
<dbReference type="RefSeq" id="WP_323978626.1">
    <property type="nucleotide sequence ID" value="NZ_JAYKBV010000001.1"/>
</dbReference>
<comment type="caution">
    <text evidence="9">The sequence shown here is derived from an EMBL/GenBank/DDBJ whole genome shotgun (WGS) entry which is preliminary data.</text>
</comment>
<name>A0ABU5Y5R0_9FLAO</name>
<dbReference type="CDD" id="cd07717">
    <property type="entry name" value="RNaseZ_ZiPD-like_MBL-fold"/>
    <property type="match status" value="1"/>
</dbReference>
<evidence type="ECO:0000256" key="3">
    <source>
        <dbReference type="ARBA" id="ARBA00022722"/>
    </source>
</evidence>
<dbReference type="Proteomes" id="UP001324270">
    <property type="component" value="Unassembled WGS sequence"/>
</dbReference>
<feature type="active site" description="Proton acceptor" evidence="8">
    <location>
        <position position="64"/>
    </location>
</feature>
<sequence>MKLTTLGCHSASPRDKARTTAQLLEMRGHLFLIDCGEGTQMALRQSSAKFARIKHIFISHLHGDHFYGLAGLISTFQLQGREAELHIYAPKGAKEAMLLLLKVSGAHMVFPLHFHELEGKESQLIFEDDKVTVTTIPLDHRIYANGFLFKEKNKERKLNVDAVQQYGIDVCYYQNIKNGKDILLDSGECIPNELLSFPPAPAESYAFCSDTIYRPEIVPLIKGVQVLYHESTFLEDNRALAEKTKHSTALQAAQIAQAAGAQTLILGHYSSRYKDKRVFQEEAQTLFPNTLLSEDGKEFNFNDQ</sequence>
<comment type="similarity">
    <text evidence="8">Belongs to the RNase Z family.</text>
</comment>
<dbReference type="InterPro" id="IPR013471">
    <property type="entry name" value="RNase_Z/BN"/>
</dbReference>
<organism evidence="9 10">
    <name type="scientific">Capnocytophaga gingivalis</name>
    <dbReference type="NCBI Taxonomy" id="1017"/>
    <lineage>
        <taxon>Bacteria</taxon>
        <taxon>Pseudomonadati</taxon>
        <taxon>Bacteroidota</taxon>
        <taxon>Flavobacteriia</taxon>
        <taxon>Flavobacteriales</taxon>
        <taxon>Flavobacteriaceae</taxon>
        <taxon>Capnocytophaga</taxon>
    </lineage>
</organism>
<keyword evidence="3 8" id="KW-0540">Nuclease</keyword>
<evidence type="ECO:0000256" key="2">
    <source>
        <dbReference type="ARBA" id="ARBA00022694"/>
    </source>
</evidence>
<evidence type="ECO:0000313" key="9">
    <source>
        <dbReference type="EMBL" id="MEB3039231.1"/>
    </source>
</evidence>
<keyword evidence="5 8" id="KW-0255">Endonuclease</keyword>
<keyword evidence="7 8" id="KW-0862">Zinc</keyword>
<keyword evidence="6 8" id="KW-0378">Hydrolase</keyword>
<comment type="catalytic activity">
    <reaction evidence="8">
        <text>Endonucleolytic cleavage of RNA, removing extra 3' nucleotides from tRNA precursor, generating 3' termini of tRNAs. A 3'-hydroxy group is left at the tRNA terminus and a 5'-phosphoryl group is left at the trailer molecule.</text>
        <dbReference type="EC" id="3.1.26.11"/>
    </reaction>
</comment>
<comment type="function">
    <text evidence="8">Zinc phosphodiesterase, which displays some tRNA 3'-processing endonuclease activity. Probably involved in tRNA maturation, by removing a 3'-trailer from precursor tRNA.</text>
</comment>
<feature type="binding site" evidence="8">
    <location>
        <position position="64"/>
    </location>
    <ligand>
        <name>Zn(2+)</name>
        <dbReference type="ChEBI" id="CHEBI:29105"/>
        <label>2</label>
        <note>catalytic</note>
    </ligand>
</feature>
<dbReference type="InterPro" id="IPR036866">
    <property type="entry name" value="RibonucZ/Hydroxyglut_hydro"/>
</dbReference>
<gene>
    <name evidence="8" type="primary">rnz</name>
    <name evidence="9" type="ORF">VJJ49_00785</name>
</gene>
<evidence type="ECO:0000256" key="7">
    <source>
        <dbReference type="ARBA" id="ARBA00022833"/>
    </source>
</evidence>
<protein>
    <recommendedName>
        <fullName evidence="8">Ribonuclease Z</fullName>
        <shortName evidence="8">RNase Z</shortName>
        <ecNumber evidence="8">3.1.26.11</ecNumber>
    </recommendedName>
    <alternativeName>
        <fullName evidence="8">tRNA 3 endonuclease</fullName>
    </alternativeName>
    <alternativeName>
        <fullName evidence="8">tRNase Z</fullName>
    </alternativeName>
</protein>
<feature type="binding site" evidence="8">
    <location>
        <position position="210"/>
    </location>
    <ligand>
        <name>Zn(2+)</name>
        <dbReference type="ChEBI" id="CHEBI:29105"/>
        <label>1</label>
        <note>catalytic</note>
    </ligand>
</feature>
<dbReference type="Gene3D" id="3.60.15.10">
    <property type="entry name" value="Ribonuclease Z/Hydroxyacylglutathione hydrolase-like"/>
    <property type="match status" value="1"/>
</dbReference>
<dbReference type="PANTHER" id="PTHR46018:SF2">
    <property type="entry name" value="ZINC PHOSPHODIESTERASE ELAC PROTEIN 1"/>
    <property type="match status" value="1"/>
</dbReference>
<comment type="subunit">
    <text evidence="1 8">Homodimer.</text>
</comment>
<dbReference type="Pfam" id="PF23023">
    <property type="entry name" value="Anti-Pycsar_Apyc1"/>
    <property type="match status" value="1"/>
</dbReference>
<evidence type="ECO:0000313" key="10">
    <source>
        <dbReference type="Proteomes" id="UP001324270"/>
    </source>
</evidence>
<dbReference type="EC" id="3.1.26.11" evidence="8"/>
<dbReference type="GO" id="GO:0042781">
    <property type="term" value="F:3'-tRNA processing endoribonuclease activity"/>
    <property type="evidence" value="ECO:0007669"/>
    <property type="project" value="UniProtKB-EC"/>
</dbReference>
<keyword evidence="10" id="KW-1185">Reference proteome</keyword>
<keyword evidence="2 8" id="KW-0819">tRNA processing</keyword>
<keyword evidence="4 8" id="KW-0479">Metal-binding</keyword>
<comment type="cofactor">
    <cofactor evidence="8">
        <name>Zn(2+)</name>
        <dbReference type="ChEBI" id="CHEBI:29105"/>
    </cofactor>
    <text evidence="8">Binds 2 Zn(2+) ions.</text>
</comment>
<evidence type="ECO:0000256" key="8">
    <source>
        <dbReference type="HAMAP-Rule" id="MF_01818"/>
    </source>
</evidence>
<dbReference type="NCBIfam" id="TIGR02651">
    <property type="entry name" value="RNase_Z"/>
    <property type="match status" value="1"/>
</dbReference>
<dbReference type="EMBL" id="JAYKBV010000001">
    <property type="protein sequence ID" value="MEB3039231.1"/>
    <property type="molecule type" value="Genomic_DNA"/>
</dbReference>
<evidence type="ECO:0000256" key="1">
    <source>
        <dbReference type="ARBA" id="ARBA00011738"/>
    </source>
</evidence>
<dbReference type="PANTHER" id="PTHR46018">
    <property type="entry name" value="ZINC PHOSPHODIESTERASE ELAC PROTEIN 1"/>
    <property type="match status" value="1"/>
</dbReference>
<feature type="binding site" evidence="8">
    <location>
        <position position="210"/>
    </location>
    <ligand>
        <name>Zn(2+)</name>
        <dbReference type="ChEBI" id="CHEBI:29105"/>
        <label>2</label>
        <note>catalytic</note>
    </ligand>
</feature>
<evidence type="ECO:0000256" key="6">
    <source>
        <dbReference type="ARBA" id="ARBA00022801"/>
    </source>
</evidence>
<feature type="binding site" evidence="8">
    <location>
        <position position="62"/>
    </location>
    <ligand>
        <name>Zn(2+)</name>
        <dbReference type="ChEBI" id="CHEBI:29105"/>
        <label>1</label>
        <note>catalytic</note>
    </ligand>
</feature>
<dbReference type="NCBIfam" id="NF000801">
    <property type="entry name" value="PRK00055.1-3"/>
    <property type="match status" value="1"/>
</dbReference>
<accession>A0ABU5Y5R0</accession>
<feature type="binding site" evidence="8">
    <location>
        <position position="268"/>
    </location>
    <ligand>
        <name>Zn(2+)</name>
        <dbReference type="ChEBI" id="CHEBI:29105"/>
        <label>2</label>
        <note>catalytic</note>
    </ligand>
</feature>